<dbReference type="InterPro" id="IPR036021">
    <property type="entry name" value="Tungsten_al_ferr_oxy-like_C"/>
</dbReference>
<dbReference type="InterPro" id="IPR001203">
    <property type="entry name" value="OxRdtase_Ald_Fedxn_C"/>
</dbReference>
<dbReference type="GO" id="GO:0009055">
    <property type="term" value="F:electron transfer activity"/>
    <property type="evidence" value="ECO:0007669"/>
    <property type="project" value="InterPro"/>
</dbReference>
<feature type="non-terminal residue" evidence="2">
    <location>
        <position position="1"/>
    </location>
</feature>
<dbReference type="GO" id="GO:0051536">
    <property type="term" value="F:iron-sulfur cluster binding"/>
    <property type="evidence" value="ECO:0007669"/>
    <property type="project" value="InterPro"/>
</dbReference>
<protein>
    <recommendedName>
        <fullName evidence="1">Aldehyde ferredoxin oxidoreductase C-terminal domain-containing protein</fullName>
    </recommendedName>
</protein>
<feature type="domain" description="Aldehyde ferredoxin oxidoreductase C-terminal" evidence="1">
    <location>
        <begin position="1"/>
        <end position="50"/>
    </location>
</feature>
<reference evidence="2" key="1">
    <citation type="journal article" date="2014" name="Front. Microbiol.">
        <title>High frequency of phylogenetically diverse reductive dehalogenase-homologous genes in deep subseafloor sedimentary metagenomes.</title>
        <authorList>
            <person name="Kawai M."/>
            <person name="Futagami T."/>
            <person name="Toyoda A."/>
            <person name="Takaki Y."/>
            <person name="Nishi S."/>
            <person name="Hori S."/>
            <person name="Arai W."/>
            <person name="Tsubouchi T."/>
            <person name="Morono Y."/>
            <person name="Uchiyama I."/>
            <person name="Ito T."/>
            <person name="Fujiyama A."/>
            <person name="Inagaki F."/>
            <person name="Takami H."/>
        </authorList>
    </citation>
    <scope>NUCLEOTIDE SEQUENCE</scope>
    <source>
        <strain evidence="2">Expedition CK06-06</strain>
    </source>
</reference>
<dbReference type="GO" id="GO:0016625">
    <property type="term" value="F:oxidoreductase activity, acting on the aldehyde or oxo group of donors, iron-sulfur protein as acceptor"/>
    <property type="evidence" value="ECO:0007669"/>
    <property type="project" value="InterPro"/>
</dbReference>
<proteinExistence type="predicted"/>
<comment type="caution">
    <text evidence="2">The sequence shown here is derived from an EMBL/GenBank/DDBJ whole genome shotgun (WGS) entry which is preliminary data.</text>
</comment>
<dbReference type="SUPFAM" id="SSF48310">
    <property type="entry name" value="Aldehyde ferredoxin oxidoreductase, C-terminal domains"/>
    <property type="match status" value="1"/>
</dbReference>
<evidence type="ECO:0000259" key="1">
    <source>
        <dbReference type="Pfam" id="PF01314"/>
    </source>
</evidence>
<dbReference type="InterPro" id="IPR013985">
    <property type="entry name" value="Ald_Fedxn_OxRdtase_dom3"/>
</dbReference>
<sequence>CGITKADDTYGKRFFTPLAKGGARNNVPPLENMLPKYYELRGWDANGIPK</sequence>
<dbReference type="AlphaFoldDB" id="X1HE31"/>
<name>X1HE31_9ZZZZ</name>
<dbReference type="Pfam" id="PF01314">
    <property type="entry name" value="AFOR_C"/>
    <property type="match status" value="1"/>
</dbReference>
<organism evidence="2">
    <name type="scientific">marine sediment metagenome</name>
    <dbReference type="NCBI Taxonomy" id="412755"/>
    <lineage>
        <taxon>unclassified sequences</taxon>
        <taxon>metagenomes</taxon>
        <taxon>ecological metagenomes</taxon>
    </lineage>
</organism>
<gene>
    <name evidence="2" type="ORF">S03H2_33966</name>
</gene>
<accession>X1HE31</accession>
<evidence type="ECO:0000313" key="2">
    <source>
        <dbReference type="EMBL" id="GAH52094.1"/>
    </source>
</evidence>
<dbReference type="Gene3D" id="1.10.599.10">
    <property type="entry name" value="Aldehyde Ferredoxin Oxidoreductase Protein, subunit A, domain 3"/>
    <property type="match status" value="1"/>
</dbReference>
<dbReference type="EMBL" id="BARU01020708">
    <property type="protein sequence ID" value="GAH52094.1"/>
    <property type="molecule type" value="Genomic_DNA"/>
</dbReference>